<evidence type="ECO:0000259" key="2">
    <source>
        <dbReference type="Pfam" id="PF20434"/>
    </source>
</evidence>
<dbReference type="PANTHER" id="PTHR48081">
    <property type="entry name" value="AB HYDROLASE SUPERFAMILY PROTEIN C4A8.06C"/>
    <property type="match status" value="1"/>
</dbReference>
<dbReference type="GO" id="GO:0016787">
    <property type="term" value="F:hydrolase activity"/>
    <property type="evidence" value="ECO:0007669"/>
    <property type="project" value="UniProtKB-KW"/>
</dbReference>
<protein>
    <recommendedName>
        <fullName evidence="2">BD-FAE-like domain-containing protein</fullName>
    </recommendedName>
</protein>
<dbReference type="Proteomes" id="UP000215902">
    <property type="component" value="Unassembled WGS sequence"/>
</dbReference>
<gene>
    <name evidence="3" type="ORF">BOX15_Mlig033760g1</name>
</gene>
<evidence type="ECO:0000256" key="1">
    <source>
        <dbReference type="ARBA" id="ARBA00022801"/>
    </source>
</evidence>
<dbReference type="InterPro" id="IPR029058">
    <property type="entry name" value="AB_hydrolase_fold"/>
</dbReference>
<organism evidence="3 4">
    <name type="scientific">Macrostomum lignano</name>
    <dbReference type="NCBI Taxonomy" id="282301"/>
    <lineage>
        <taxon>Eukaryota</taxon>
        <taxon>Metazoa</taxon>
        <taxon>Spiralia</taxon>
        <taxon>Lophotrochozoa</taxon>
        <taxon>Platyhelminthes</taxon>
        <taxon>Rhabditophora</taxon>
        <taxon>Macrostomorpha</taxon>
        <taxon>Macrostomida</taxon>
        <taxon>Macrostomidae</taxon>
        <taxon>Macrostomum</taxon>
    </lineage>
</organism>
<dbReference type="Gene3D" id="3.40.50.1820">
    <property type="entry name" value="alpha/beta hydrolase"/>
    <property type="match status" value="1"/>
</dbReference>
<accession>A0A267G258</accession>
<name>A0A267G258_9PLAT</name>
<evidence type="ECO:0000313" key="3">
    <source>
        <dbReference type="EMBL" id="PAA80131.1"/>
    </source>
</evidence>
<dbReference type="SUPFAM" id="SSF53474">
    <property type="entry name" value="alpha/beta-Hydrolases"/>
    <property type="match status" value="1"/>
</dbReference>
<keyword evidence="1" id="KW-0378">Hydrolase</keyword>
<dbReference type="EMBL" id="NIVC01000596">
    <property type="protein sequence ID" value="PAA80131.1"/>
    <property type="molecule type" value="Genomic_DNA"/>
</dbReference>
<keyword evidence="4" id="KW-1185">Reference proteome</keyword>
<proteinExistence type="predicted"/>
<feature type="non-terminal residue" evidence="3">
    <location>
        <position position="1"/>
    </location>
</feature>
<evidence type="ECO:0000313" key="4">
    <source>
        <dbReference type="Proteomes" id="UP000215902"/>
    </source>
</evidence>
<dbReference type="InterPro" id="IPR049492">
    <property type="entry name" value="BD-FAE-like_dom"/>
</dbReference>
<dbReference type="STRING" id="282301.A0A267G258"/>
<sequence>SVTLKKHRVQVFRAVVCKTTSPLKTMSDSDIPYLPSHWSKRLDPTKIVDAHFKLLREQSELVIERLKPEIVQYGQSDSNELVYYWFTPSDSGGNAKSPLFVFIHGGYWQTPELTARMCCHMADTFVNNGLHFASLGYDCVPAVSIEDTVRLVETGLRACLERARSDGLSGVYVAGHSAGGHLAVTAGACVHWPGELAGLIKGVLPISGVFDLMPLVKTSVNHPLGMNTARAAALSPMRGLQQQLLASPVRAPILAIVGALESPEFTRQSRELCDLLRRHGRQADVNIVPERDHFDIIELLADPADPLSQRILAFIRSGGVIDSADDS</sequence>
<reference evidence="3 4" key="1">
    <citation type="submission" date="2017-06" db="EMBL/GenBank/DDBJ databases">
        <title>A platform for efficient transgenesis in Macrostomum lignano, a flatworm model organism for stem cell research.</title>
        <authorList>
            <person name="Berezikov E."/>
        </authorList>
    </citation>
    <scope>NUCLEOTIDE SEQUENCE [LARGE SCALE GENOMIC DNA]</scope>
    <source>
        <strain evidence="3">DV1</strain>
        <tissue evidence="3">Whole organism</tissue>
    </source>
</reference>
<feature type="domain" description="BD-FAE-like" evidence="2">
    <location>
        <begin position="93"/>
        <end position="188"/>
    </location>
</feature>
<dbReference type="AlphaFoldDB" id="A0A267G258"/>
<dbReference type="InterPro" id="IPR050300">
    <property type="entry name" value="GDXG_lipolytic_enzyme"/>
</dbReference>
<dbReference type="PANTHER" id="PTHR48081:SF33">
    <property type="entry name" value="KYNURENINE FORMAMIDASE"/>
    <property type="match status" value="1"/>
</dbReference>
<dbReference type="Pfam" id="PF20434">
    <property type="entry name" value="BD-FAE"/>
    <property type="match status" value="1"/>
</dbReference>
<comment type="caution">
    <text evidence="3">The sequence shown here is derived from an EMBL/GenBank/DDBJ whole genome shotgun (WGS) entry which is preliminary data.</text>
</comment>
<dbReference type="OrthoDB" id="433474at2759"/>